<reference evidence="1 2" key="1">
    <citation type="submission" date="2020-08" db="EMBL/GenBank/DDBJ databases">
        <title>Genomic Encyclopedia of Type Strains, Phase IV (KMG-IV): sequencing the most valuable type-strain genomes for metagenomic binning, comparative biology and taxonomic classification.</title>
        <authorList>
            <person name="Goeker M."/>
        </authorList>
    </citation>
    <scope>NUCLEOTIDE SEQUENCE [LARGE SCALE GENOMIC DNA]</scope>
    <source>
        <strain evidence="1 2">DSM 105481</strain>
    </source>
</reference>
<accession>A0ABR6CVV2</accession>
<dbReference type="RefSeq" id="WP_028390773.1">
    <property type="nucleotide sequence ID" value="NZ_JACJHX010000025.1"/>
</dbReference>
<keyword evidence="2" id="KW-1185">Reference proteome</keyword>
<proteinExistence type="predicted"/>
<comment type="caution">
    <text evidence="1">The sequence shown here is derived from an EMBL/GenBank/DDBJ whole genome shotgun (WGS) entry which is preliminary data.</text>
</comment>
<dbReference type="EMBL" id="JACJHX010000025">
    <property type="protein sequence ID" value="MBA9029090.1"/>
    <property type="molecule type" value="Genomic_DNA"/>
</dbReference>
<sequence length="84" mass="10140">MYFSLTVEQVHEYLNEQDFTESTEQEFKTDREQHKGNGLLETVCYANNHNVERYLPSYLKEKVHRKYIIITLPTKRLEIKAWGF</sequence>
<protein>
    <submittedName>
        <fullName evidence="1">Uncharacterized protein</fullName>
    </submittedName>
</protein>
<organism evidence="1 2">
    <name type="scientific">Peribacillus huizhouensis</name>
    <dbReference type="NCBI Taxonomy" id="1501239"/>
    <lineage>
        <taxon>Bacteria</taxon>
        <taxon>Bacillati</taxon>
        <taxon>Bacillota</taxon>
        <taxon>Bacilli</taxon>
        <taxon>Bacillales</taxon>
        <taxon>Bacillaceae</taxon>
        <taxon>Peribacillus</taxon>
    </lineage>
</organism>
<evidence type="ECO:0000313" key="2">
    <source>
        <dbReference type="Proteomes" id="UP000626697"/>
    </source>
</evidence>
<dbReference type="Proteomes" id="UP000626697">
    <property type="component" value="Unassembled WGS sequence"/>
</dbReference>
<name>A0ABR6CVV2_9BACI</name>
<gene>
    <name evidence="1" type="ORF">HNP81_004434</name>
</gene>
<evidence type="ECO:0000313" key="1">
    <source>
        <dbReference type="EMBL" id="MBA9029090.1"/>
    </source>
</evidence>